<sequence>MMMLLVMLRMHVSAAADDDDDGDDNDLLEPNFEGLANSLDPLMRRHRTWLLVRIQTNEERMNENMVF</sequence>
<reference evidence="2" key="1">
    <citation type="journal article" date="2019" name="bioRxiv">
        <title>The Genome of the Zebra Mussel, Dreissena polymorpha: A Resource for Invasive Species Research.</title>
        <authorList>
            <person name="McCartney M.A."/>
            <person name="Auch B."/>
            <person name="Kono T."/>
            <person name="Mallez S."/>
            <person name="Zhang Y."/>
            <person name="Obille A."/>
            <person name="Becker A."/>
            <person name="Abrahante J.E."/>
            <person name="Garbe J."/>
            <person name="Badalamenti J.P."/>
            <person name="Herman A."/>
            <person name="Mangelson H."/>
            <person name="Liachko I."/>
            <person name="Sullivan S."/>
            <person name="Sone E.D."/>
            <person name="Koren S."/>
            <person name="Silverstein K.A.T."/>
            <person name="Beckman K.B."/>
            <person name="Gohl D.M."/>
        </authorList>
    </citation>
    <scope>NUCLEOTIDE SEQUENCE</scope>
    <source>
        <strain evidence="2">Duluth1</strain>
        <tissue evidence="2">Whole animal</tissue>
    </source>
</reference>
<evidence type="ECO:0008006" key="4">
    <source>
        <dbReference type="Google" id="ProtNLM"/>
    </source>
</evidence>
<dbReference type="EMBL" id="JAIWYP010000004">
    <property type="protein sequence ID" value="KAH3838560.1"/>
    <property type="molecule type" value="Genomic_DNA"/>
</dbReference>
<feature type="chain" id="PRO_5038584049" description="Secreted protein" evidence="1">
    <location>
        <begin position="17"/>
        <end position="67"/>
    </location>
</feature>
<gene>
    <name evidence="2" type="ORF">DPMN_111968</name>
</gene>
<protein>
    <recommendedName>
        <fullName evidence="4">Secreted protein</fullName>
    </recommendedName>
</protein>
<keyword evidence="1" id="KW-0732">Signal</keyword>
<evidence type="ECO:0000313" key="2">
    <source>
        <dbReference type="EMBL" id="KAH3838560.1"/>
    </source>
</evidence>
<keyword evidence="3" id="KW-1185">Reference proteome</keyword>
<dbReference type="Proteomes" id="UP000828390">
    <property type="component" value="Unassembled WGS sequence"/>
</dbReference>
<proteinExistence type="predicted"/>
<evidence type="ECO:0000313" key="3">
    <source>
        <dbReference type="Proteomes" id="UP000828390"/>
    </source>
</evidence>
<evidence type="ECO:0000256" key="1">
    <source>
        <dbReference type="SAM" id="SignalP"/>
    </source>
</evidence>
<accession>A0A9D4QQF8</accession>
<reference evidence="2" key="2">
    <citation type="submission" date="2020-11" db="EMBL/GenBank/DDBJ databases">
        <authorList>
            <person name="McCartney M.A."/>
            <person name="Auch B."/>
            <person name="Kono T."/>
            <person name="Mallez S."/>
            <person name="Becker A."/>
            <person name="Gohl D.M."/>
            <person name="Silverstein K.A.T."/>
            <person name="Koren S."/>
            <person name="Bechman K.B."/>
            <person name="Herman A."/>
            <person name="Abrahante J.E."/>
            <person name="Garbe J."/>
        </authorList>
    </citation>
    <scope>NUCLEOTIDE SEQUENCE</scope>
    <source>
        <strain evidence="2">Duluth1</strain>
        <tissue evidence="2">Whole animal</tissue>
    </source>
</reference>
<comment type="caution">
    <text evidence="2">The sequence shown here is derived from an EMBL/GenBank/DDBJ whole genome shotgun (WGS) entry which is preliminary data.</text>
</comment>
<name>A0A9D4QQF8_DREPO</name>
<feature type="signal peptide" evidence="1">
    <location>
        <begin position="1"/>
        <end position="16"/>
    </location>
</feature>
<dbReference type="AlphaFoldDB" id="A0A9D4QQF8"/>
<organism evidence="2 3">
    <name type="scientific">Dreissena polymorpha</name>
    <name type="common">Zebra mussel</name>
    <name type="synonym">Mytilus polymorpha</name>
    <dbReference type="NCBI Taxonomy" id="45954"/>
    <lineage>
        <taxon>Eukaryota</taxon>
        <taxon>Metazoa</taxon>
        <taxon>Spiralia</taxon>
        <taxon>Lophotrochozoa</taxon>
        <taxon>Mollusca</taxon>
        <taxon>Bivalvia</taxon>
        <taxon>Autobranchia</taxon>
        <taxon>Heteroconchia</taxon>
        <taxon>Euheterodonta</taxon>
        <taxon>Imparidentia</taxon>
        <taxon>Neoheterodontei</taxon>
        <taxon>Myida</taxon>
        <taxon>Dreissenoidea</taxon>
        <taxon>Dreissenidae</taxon>
        <taxon>Dreissena</taxon>
    </lineage>
</organism>